<reference evidence="1 2" key="1">
    <citation type="submission" date="2016-11" db="EMBL/GenBank/DDBJ databases">
        <authorList>
            <person name="Jaros S."/>
            <person name="Januszkiewicz K."/>
            <person name="Wedrychowicz H."/>
        </authorList>
    </citation>
    <scope>NUCLEOTIDE SEQUENCE [LARGE SCALE GENOMIC DNA]</scope>
    <source>
        <strain evidence="1 2">DSM 21986</strain>
    </source>
</reference>
<name>A0A1M4W6T6_9BACT</name>
<dbReference type="EMBL" id="FQUS01000003">
    <property type="protein sequence ID" value="SHE76855.1"/>
    <property type="molecule type" value="Genomic_DNA"/>
</dbReference>
<dbReference type="InterPro" id="IPR051783">
    <property type="entry name" value="NAD(P)-dependent_oxidoreduct"/>
</dbReference>
<dbReference type="GO" id="GO:0004029">
    <property type="term" value="F:aldehyde dehydrogenase (NAD+) activity"/>
    <property type="evidence" value="ECO:0007669"/>
    <property type="project" value="TreeGrafter"/>
</dbReference>
<dbReference type="Proteomes" id="UP000184041">
    <property type="component" value="Unassembled WGS sequence"/>
</dbReference>
<organism evidence="1 2">
    <name type="scientific">Fodinibius roseus</name>
    <dbReference type="NCBI Taxonomy" id="1194090"/>
    <lineage>
        <taxon>Bacteria</taxon>
        <taxon>Pseudomonadati</taxon>
        <taxon>Balneolota</taxon>
        <taxon>Balneolia</taxon>
        <taxon>Balneolales</taxon>
        <taxon>Balneolaceae</taxon>
        <taxon>Fodinibius</taxon>
    </lineage>
</organism>
<dbReference type="CDD" id="cd05266">
    <property type="entry name" value="SDR_a4"/>
    <property type="match status" value="1"/>
</dbReference>
<dbReference type="SUPFAM" id="SSF51735">
    <property type="entry name" value="NAD(P)-binding Rossmann-fold domains"/>
    <property type="match status" value="1"/>
</dbReference>
<protein>
    <submittedName>
        <fullName evidence="1">Nucleoside-diphosphate-sugar epimerase</fullName>
    </submittedName>
</protein>
<gene>
    <name evidence="1" type="ORF">SAMN05443144_103136</name>
</gene>
<dbReference type="PANTHER" id="PTHR48079">
    <property type="entry name" value="PROTEIN YEEZ"/>
    <property type="match status" value="1"/>
</dbReference>
<evidence type="ECO:0000313" key="1">
    <source>
        <dbReference type="EMBL" id="SHE76855.1"/>
    </source>
</evidence>
<keyword evidence="2" id="KW-1185">Reference proteome</keyword>
<dbReference type="InterPro" id="IPR036291">
    <property type="entry name" value="NAD(P)-bd_dom_sf"/>
</dbReference>
<dbReference type="STRING" id="1194090.SAMN05443144_103136"/>
<dbReference type="AlphaFoldDB" id="A0A1M4W6T6"/>
<dbReference type="OrthoDB" id="751203at2"/>
<dbReference type="PANTHER" id="PTHR48079:SF6">
    <property type="entry name" value="NAD(P)-BINDING DOMAIN-CONTAINING PROTEIN-RELATED"/>
    <property type="match status" value="1"/>
</dbReference>
<proteinExistence type="predicted"/>
<accession>A0A1M4W6T6</accession>
<dbReference type="RefSeq" id="WP_073059645.1">
    <property type="nucleotide sequence ID" value="NZ_FQUS01000003.1"/>
</dbReference>
<dbReference type="Gene3D" id="3.40.50.720">
    <property type="entry name" value="NAD(P)-binding Rossmann-like Domain"/>
    <property type="match status" value="1"/>
</dbReference>
<evidence type="ECO:0000313" key="2">
    <source>
        <dbReference type="Proteomes" id="UP000184041"/>
    </source>
</evidence>
<dbReference type="GO" id="GO:0005737">
    <property type="term" value="C:cytoplasm"/>
    <property type="evidence" value="ECO:0007669"/>
    <property type="project" value="TreeGrafter"/>
</dbReference>
<sequence length="271" mass="30201">MIISILGCGWLGLPLAEHLRDSGHSIKGSTTSREKLALLKGKNIQPYLIRLDPDLNADADPGFWDADLLVLNIPPGRGRENVEAFHLRQIQSVVNRLQESSIGEVIFVSSTSVYPEKPDIVGEEDTKPGEAVRDTGNALLKAEQLLMNHSSFETTVIRFGGLYGYDRHPVNHLAGRTNLSRGNAPVNLIHQDDCIGIIRALIDSDIRNQIFNGVSDGHPPKKMYYPAIAEAKDLSPPEYARDEGKDYKVVSNLKLKHMLDYEFKYPNPMDF</sequence>